<dbReference type="OrthoDB" id="4888799at2"/>
<reference evidence="3 4" key="1">
    <citation type="journal article" date="2013" name="ISME J.">
        <title>Metabolic model for the filamentous 'Candidatus Microthrix parvicella' based on genomic and metagenomic analyses.</title>
        <authorList>
            <person name="Jon McIlroy S."/>
            <person name="Kristiansen R."/>
            <person name="Albertsen M."/>
            <person name="Michael Karst S."/>
            <person name="Rossetti S."/>
            <person name="Lund Nielsen J."/>
            <person name="Tandoi V."/>
            <person name="James Seviour R."/>
            <person name="Nielsen P.H."/>
        </authorList>
    </citation>
    <scope>NUCLEOTIDE SEQUENCE [LARGE SCALE GENOMIC DNA]</scope>
    <source>
        <strain evidence="3 4">RN1</strain>
    </source>
</reference>
<dbReference type="Pfam" id="PF13518">
    <property type="entry name" value="HTH_28"/>
    <property type="match status" value="1"/>
</dbReference>
<evidence type="ECO:0000313" key="3">
    <source>
        <dbReference type="EMBL" id="CCM65258.1"/>
    </source>
</evidence>
<dbReference type="AlphaFoldDB" id="R4Z3G5"/>
<evidence type="ECO:0000313" key="4">
    <source>
        <dbReference type="Proteomes" id="UP000018291"/>
    </source>
</evidence>
<dbReference type="SUPFAM" id="SSF48295">
    <property type="entry name" value="TrpR-like"/>
    <property type="match status" value="1"/>
</dbReference>
<organism evidence="3 4">
    <name type="scientific">Candidatus Neomicrothrix parvicella RN1</name>
    <dbReference type="NCBI Taxonomy" id="1229780"/>
    <lineage>
        <taxon>Bacteria</taxon>
        <taxon>Bacillati</taxon>
        <taxon>Actinomycetota</taxon>
        <taxon>Acidimicrobiia</taxon>
        <taxon>Acidimicrobiales</taxon>
        <taxon>Microthrixaceae</taxon>
        <taxon>Candidatus Neomicrothrix</taxon>
    </lineage>
</organism>
<comment type="caution">
    <text evidence="3">The sequence shown here is derived from an EMBL/GenBank/DDBJ whole genome shotgun (WGS) entry which is preliminary data.</text>
</comment>
<dbReference type="GO" id="GO:0043565">
    <property type="term" value="F:sequence-specific DNA binding"/>
    <property type="evidence" value="ECO:0007669"/>
    <property type="project" value="InterPro"/>
</dbReference>
<dbReference type="InterPro" id="IPR055247">
    <property type="entry name" value="InsJ-like_HTH"/>
</dbReference>
<dbReference type="Proteomes" id="UP000018291">
    <property type="component" value="Unassembled WGS sequence"/>
</dbReference>
<evidence type="ECO:0000259" key="2">
    <source>
        <dbReference type="Pfam" id="PF13518"/>
    </source>
</evidence>
<dbReference type="Pfam" id="PF21804">
    <property type="entry name" value="Transposase_29"/>
    <property type="match status" value="1"/>
</dbReference>
<feature type="region of interest" description="Disordered" evidence="1">
    <location>
        <begin position="151"/>
        <end position="176"/>
    </location>
</feature>
<proteinExistence type="predicted"/>
<dbReference type="EMBL" id="CANL01000061">
    <property type="protein sequence ID" value="CCM65258.1"/>
    <property type="molecule type" value="Genomic_DNA"/>
</dbReference>
<name>R4Z3G5_9ACTN</name>
<feature type="domain" description="Insertion element IS150 protein InsJ-like helix-turn-helix" evidence="2">
    <location>
        <begin position="59"/>
        <end position="111"/>
    </location>
</feature>
<evidence type="ECO:0000256" key="1">
    <source>
        <dbReference type="SAM" id="MobiDB-lite"/>
    </source>
</evidence>
<accession>R4Z3G5</accession>
<keyword evidence="4" id="KW-1185">Reference proteome</keyword>
<dbReference type="HOGENOM" id="CLU_367109_0_0_11"/>
<dbReference type="eggNOG" id="ENOG50303A5">
    <property type="taxonomic scope" value="Bacteria"/>
</dbReference>
<gene>
    <name evidence="3" type="ORF">BN381_640005</name>
</gene>
<dbReference type="InterPro" id="IPR049343">
    <property type="entry name" value="Transposase_29"/>
</dbReference>
<sequence length="726" mass="79442">MAVTVSGREWAMAPLPMGPGGSIPVGPGVDVLIDEDGAGSVFLWGMAAWYWAAGDDSARRLAAVQLVNAQHASQRAVAEVLGLNESTLWRWRNDYKEAGTGALVNERKGPKGPWKLTDDMAESIVSKRAGGASLRDIADRHGVSTDTVRRALASKQTPKPEPEPEPGSGSGSGRVLVPLARPEGRETERQAARRGALAGAAPVICEGASLPLAGALVILPALAATGLLDAMDTVFKPVKAAFYGMRSLVLTLVFASLVGEPRAEGLTRLNPVDLGRLLGLDRAPEVRRVRQRMAALGEQNRGDELFKALADRHVNNNPEACGVFYVDGHVRAYHGQSKVPKAHVARIRMSMPAELDTWISDGRGDGILVWQAEPGASLVGELKRVATEIRELVGPNRRPTIIFDRGGWSPALFAQLDAAGFDIATYRKYKVTPEPRNRFTEHQLVDDLGRTQTYLLADRNVRLPYTHNKTKRRFDCRQIVRLDPTSGHQTQIITTRTDPDPAPLAYAMFSRWRQENFFRYMRAHYGLEALDTYETTPDDPARTVPNPAKKAAAKHIRQAKTELAKAEAIEGRAHLSPGRTPAGDRIVADALDIQRTELADLKTAARAIPVRVPVTDITPAAARLNDNTKRIHDAIRMATYNAETALARLLAPHYNRANHEARSLLHEIFTSPADIHTHNNKLHITIAPLSNPRRTRALQALCDDLTATQTLYPGTNLTLTYTTKNP</sequence>
<dbReference type="InterPro" id="IPR010921">
    <property type="entry name" value="Trp_repressor/repl_initiator"/>
</dbReference>
<protein>
    <recommendedName>
        <fullName evidence="2">Insertion element IS150 protein InsJ-like helix-turn-helix domain-containing protein</fullName>
    </recommendedName>
</protein>